<protein>
    <submittedName>
        <fullName evidence="3">Uncharacterized protein</fullName>
    </submittedName>
</protein>
<keyword evidence="4" id="KW-1185">Reference proteome</keyword>
<keyword evidence="2" id="KW-1133">Transmembrane helix</keyword>
<feature type="region of interest" description="Disordered" evidence="1">
    <location>
        <begin position="172"/>
        <end position="222"/>
    </location>
</feature>
<reference evidence="3" key="1">
    <citation type="journal article" date="2020" name="Fungal Divers.">
        <title>Resolving the Mortierellaceae phylogeny through synthesis of multi-gene phylogenetics and phylogenomics.</title>
        <authorList>
            <person name="Vandepol N."/>
            <person name="Liber J."/>
            <person name="Desiro A."/>
            <person name="Na H."/>
            <person name="Kennedy M."/>
            <person name="Barry K."/>
            <person name="Grigoriev I.V."/>
            <person name="Miller A.N."/>
            <person name="O'Donnell K."/>
            <person name="Stajich J.E."/>
            <person name="Bonito G."/>
        </authorList>
    </citation>
    <scope>NUCLEOTIDE SEQUENCE</scope>
    <source>
        <strain evidence="3">NRRL 2591</strain>
    </source>
</reference>
<feature type="region of interest" description="Disordered" evidence="1">
    <location>
        <begin position="243"/>
        <end position="271"/>
    </location>
</feature>
<feature type="transmembrane region" description="Helical" evidence="2">
    <location>
        <begin position="124"/>
        <end position="146"/>
    </location>
</feature>
<feature type="compositionally biased region" description="Polar residues" evidence="1">
    <location>
        <begin position="322"/>
        <end position="341"/>
    </location>
</feature>
<accession>A0A9P6F8I4</accession>
<feature type="compositionally biased region" description="Polar residues" evidence="1">
    <location>
        <begin position="172"/>
        <end position="192"/>
    </location>
</feature>
<feature type="compositionally biased region" description="Polar residues" evidence="1">
    <location>
        <begin position="348"/>
        <end position="367"/>
    </location>
</feature>
<feature type="transmembrane region" description="Helical" evidence="2">
    <location>
        <begin position="39"/>
        <end position="62"/>
    </location>
</feature>
<keyword evidence="2" id="KW-0472">Membrane</keyword>
<feature type="compositionally biased region" description="Low complexity" evidence="1">
    <location>
        <begin position="193"/>
        <end position="206"/>
    </location>
</feature>
<dbReference type="EMBL" id="JAAAXW010000082">
    <property type="protein sequence ID" value="KAF9544871.1"/>
    <property type="molecule type" value="Genomic_DNA"/>
</dbReference>
<gene>
    <name evidence="3" type="ORF">EC957_011601</name>
</gene>
<evidence type="ECO:0000256" key="2">
    <source>
        <dbReference type="SAM" id="Phobius"/>
    </source>
</evidence>
<name>A0A9P6F8I4_9FUNG</name>
<proteinExistence type="predicted"/>
<feature type="region of interest" description="Disordered" evidence="1">
    <location>
        <begin position="311"/>
        <end position="367"/>
    </location>
</feature>
<dbReference type="Proteomes" id="UP000723463">
    <property type="component" value="Unassembled WGS sequence"/>
</dbReference>
<sequence>MGLVGVKGKITLGPSLNNGCLLYMTMEGDVATYNNGFCLFPIVAAAVTAGFSLVFLIFLSMVLHRKDEFSPRGLSMVMVFLSGLLALLSFAVCGEIGLGLNKGCRILGNEIDSCRSTNNFRSLYGAQITAGIMAGFWIIIMVLEVFQLKGRPHLLATNTVDIVGRTTVIPSTKMSKSSHGVPNSNITNPNYVPTSTSSTNMASAAPTPAPAPANVHQDGTYQQQQPEMTYYQMNDNNNSYDQAQQQYSQATPQPQYQQGQPTPQVEYQGAQQTPQLAYQQVQPSSQIQGAYQQDTPVVQNQMLPQPQDVYQPQHVYQPPPITQSAHPLQQLQSYQTYSTPVSELYPPQTGTVDTLPSSSGVDNSRTL</sequence>
<evidence type="ECO:0000313" key="3">
    <source>
        <dbReference type="EMBL" id="KAF9544871.1"/>
    </source>
</evidence>
<keyword evidence="2" id="KW-0812">Transmembrane</keyword>
<organism evidence="3 4">
    <name type="scientific">Mortierella hygrophila</name>
    <dbReference type="NCBI Taxonomy" id="979708"/>
    <lineage>
        <taxon>Eukaryota</taxon>
        <taxon>Fungi</taxon>
        <taxon>Fungi incertae sedis</taxon>
        <taxon>Mucoromycota</taxon>
        <taxon>Mortierellomycotina</taxon>
        <taxon>Mortierellomycetes</taxon>
        <taxon>Mortierellales</taxon>
        <taxon>Mortierellaceae</taxon>
        <taxon>Mortierella</taxon>
    </lineage>
</organism>
<evidence type="ECO:0000256" key="1">
    <source>
        <dbReference type="SAM" id="MobiDB-lite"/>
    </source>
</evidence>
<dbReference type="AlphaFoldDB" id="A0A9P6F8I4"/>
<comment type="caution">
    <text evidence="3">The sequence shown here is derived from an EMBL/GenBank/DDBJ whole genome shotgun (WGS) entry which is preliminary data.</text>
</comment>
<feature type="compositionally biased region" description="Low complexity" evidence="1">
    <location>
        <begin position="243"/>
        <end position="264"/>
    </location>
</feature>
<evidence type="ECO:0000313" key="4">
    <source>
        <dbReference type="Proteomes" id="UP000723463"/>
    </source>
</evidence>
<feature type="transmembrane region" description="Helical" evidence="2">
    <location>
        <begin position="74"/>
        <end position="92"/>
    </location>
</feature>